<name>A0A7V1N2I6_DESA2</name>
<keyword evidence="1" id="KW-0812">Transmembrane</keyword>
<feature type="transmembrane region" description="Helical" evidence="1">
    <location>
        <begin position="30"/>
        <end position="50"/>
    </location>
</feature>
<proteinExistence type="predicted"/>
<accession>A0A7V1N2I6</accession>
<keyword evidence="1" id="KW-1133">Transmembrane helix</keyword>
<protein>
    <submittedName>
        <fullName evidence="2">Uncharacterized protein</fullName>
    </submittedName>
</protein>
<organism evidence="2">
    <name type="scientific">Desulfofervidus auxilii</name>
    <dbReference type="NCBI Taxonomy" id="1621989"/>
    <lineage>
        <taxon>Bacteria</taxon>
        <taxon>Pseudomonadati</taxon>
        <taxon>Thermodesulfobacteriota</taxon>
        <taxon>Candidatus Desulfofervidia</taxon>
        <taxon>Candidatus Desulfofervidales</taxon>
        <taxon>Candidatus Desulfofervidaceae</taxon>
        <taxon>Candidatus Desulfofervidus</taxon>
    </lineage>
</organism>
<comment type="caution">
    <text evidence="2">The sequence shown here is derived from an EMBL/GenBank/DDBJ whole genome shotgun (WGS) entry which is preliminary data.</text>
</comment>
<dbReference type="EMBL" id="DRKW01000140">
    <property type="protein sequence ID" value="HEB74062.1"/>
    <property type="molecule type" value="Genomic_DNA"/>
</dbReference>
<evidence type="ECO:0000313" key="2">
    <source>
        <dbReference type="EMBL" id="HEB74062.1"/>
    </source>
</evidence>
<dbReference type="AlphaFoldDB" id="A0A7V1N2I6"/>
<reference evidence="2" key="1">
    <citation type="journal article" date="2020" name="mSystems">
        <title>Genome- and Community-Level Interaction Insights into Carbon Utilization and Element Cycling Functions of Hydrothermarchaeota in Hydrothermal Sediment.</title>
        <authorList>
            <person name="Zhou Z."/>
            <person name="Liu Y."/>
            <person name="Xu W."/>
            <person name="Pan J."/>
            <person name="Luo Z.H."/>
            <person name="Li M."/>
        </authorList>
    </citation>
    <scope>NUCLEOTIDE SEQUENCE [LARGE SCALE GENOMIC DNA]</scope>
    <source>
        <strain evidence="2">HyVt-45</strain>
    </source>
</reference>
<feature type="transmembrane region" description="Helical" evidence="1">
    <location>
        <begin position="6"/>
        <end position="23"/>
    </location>
</feature>
<evidence type="ECO:0000256" key="1">
    <source>
        <dbReference type="SAM" id="Phobius"/>
    </source>
</evidence>
<gene>
    <name evidence="2" type="ORF">ENJ03_02440</name>
</gene>
<keyword evidence="1" id="KW-0472">Membrane</keyword>
<sequence length="70" mass="8075">MVFLQIVYVIVGIFGIFSYLSSGKFLTLNLATMFLVGGILSFIFSTWWWLLAPLIDVFIVRPIVFLRQNK</sequence>
<dbReference type="Proteomes" id="UP000886268">
    <property type="component" value="Unassembled WGS sequence"/>
</dbReference>